<organism evidence="1">
    <name type="scientific">marine metagenome</name>
    <dbReference type="NCBI Taxonomy" id="408172"/>
    <lineage>
        <taxon>unclassified sequences</taxon>
        <taxon>metagenomes</taxon>
        <taxon>ecological metagenomes</taxon>
    </lineage>
</organism>
<reference evidence="1" key="1">
    <citation type="submission" date="2018-05" db="EMBL/GenBank/DDBJ databases">
        <authorList>
            <person name="Lanie J.A."/>
            <person name="Ng W.-L."/>
            <person name="Kazmierczak K.M."/>
            <person name="Andrzejewski T.M."/>
            <person name="Davidsen T.M."/>
            <person name="Wayne K.J."/>
            <person name="Tettelin H."/>
            <person name="Glass J.I."/>
            <person name="Rusch D."/>
            <person name="Podicherti R."/>
            <person name="Tsui H.-C.T."/>
            <person name="Winkler M.E."/>
        </authorList>
    </citation>
    <scope>NUCLEOTIDE SEQUENCE</scope>
</reference>
<protein>
    <submittedName>
        <fullName evidence="1">Uncharacterized protein</fullName>
    </submittedName>
</protein>
<proteinExistence type="predicted"/>
<gene>
    <name evidence="1" type="ORF">METZ01_LOCUS227072</name>
</gene>
<dbReference type="EMBL" id="UINC01055395">
    <property type="protein sequence ID" value="SVB74218.1"/>
    <property type="molecule type" value="Genomic_DNA"/>
</dbReference>
<dbReference type="AlphaFoldDB" id="A0A382GGC6"/>
<name>A0A382GGC6_9ZZZZ</name>
<evidence type="ECO:0000313" key="1">
    <source>
        <dbReference type="EMBL" id="SVB74218.1"/>
    </source>
</evidence>
<sequence length="30" mass="3510">MDVWWANESTTGQHGVDGRFFDIDWLPLCL</sequence>
<accession>A0A382GGC6</accession>